<reference evidence="3 4" key="1">
    <citation type="journal article" date="2011" name="Proc. Natl. Acad. Sci. U.S.A.">
        <title>Niche of harmful alga Aureococcus anophagefferens revealed through ecogenomics.</title>
        <authorList>
            <person name="Gobler C.J."/>
            <person name="Berry D.L."/>
            <person name="Dyhrman S.T."/>
            <person name="Wilhelm S.W."/>
            <person name="Salamov A."/>
            <person name="Lobanov A.V."/>
            <person name="Zhang Y."/>
            <person name="Collier J.L."/>
            <person name="Wurch L.L."/>
            <person name="Kustka A.B."/>
            <person name="Dill B.D."/>
            <person name="Shah M."/>
            <person name="VerBerkmoes N.C."/>
            <person name="Kuo A."/>
            <person name="Terry A."/>
            <person name="Pangilinan J."/>
            <person name="Lindquist E.A."/>
            <person name="Lucas S."/>
            <person name="Paulsen I.T."/>
            <person name="Hattenrath-Lehmann T.K."/>
            <person name="Talmage S.C."/>
            <person name="Walker E.A."/>
            <person name="Koch F."/>
            <person name="Burson A.M."/>
            <person name="Marcoval M.A."/>
            <person name="Tang Y.Z."/>
            <person name="Lecleir G.R."/>
            <person name="Coyne K.J."/>
            <person name="Berg G.M."/>
            <person name="Bertrand E.M."/>
            <person name="Saito M.A."/>
            <person name="Gladyshev V.N."/>
            <person name="Grigoriev I.V."/>
        </authorList>
    </citation>
    <scope>NUCLEOTIDE SEQUENCE [LARGE SCALE GENOMIC DNA]</scope>
    <source>
        <strain evidence="4">CCMP 1984</strain>
    </source>
</reference>
<keyword evidence="1" id="KW-0547">Nucleotide-binding</keyword>
<protein>
    <recommendedName>
        <fullName evidence="5">Heat shock protein 70</fullName>
    </recommendedName>
</protein>
<sequence>VGIDLGTTYSVVAVSEGRKGVRVFDDPDRGKLTASTVAFLKGGAVAVGAAAKAHAAKDPRHVLFDAKRFIGRDFDDESVALQAKKYTFEVVKDANSTGCAFALDVPGHPAAATPVDVGAEVVKALMRTVHDDLGHENVKRAVIAVPASFGPAQIAATGDAFKAAGLKVARVMPEPVAAAVAYGLHKKKDVNHVLVYDFGGGTLDVSILYVQDGSIEVVANGGDNDLGGTDFDQCVAEDLAADVAARTGAGDSVARAAGCEAREPLCARHVLASMGERLKIAVSDAASADAACLAPRESCDDLVRVEFAYTRKRFEKACDHLFVRAIDTVARTLDEGMLTHRDIDEVVMVGGTSRVPRVRDTLRDHLRVDKLNTEIDPDVTVAVGAA</sequence>
<dbReference type="Proteomes" id="UP000002729">
    <property type="component" value="Unassembled WGS sequence"/>
</dbReference>
<feature type="non-terminal residue" evidence="3">
    <location>
        <position position="386"/>
    </location>
</feature>
<proteinExistence type="predicted"/>
<evidence type="ECO:0000256" key="2">
    <source>
        <dbReference type="ARBA" id="ARBA00022840"/>
    </source>
</evidence>
<evidence type="ECO:0000256" key="1">
    <source>
        <dbReference type="ARBA" id="ARBA00022741"/>
    </source>
</evidence>
<dbReference type="Gene3D" id="3.30.420.40">
    <property type="match status" value="2"/>
</dbReference>
<dbReference type="InterPro" id="IPR043129">
    <property type="entry name" value="ATPase_NBD"/>
</dbReference>
<evidence type="ECO:0008006" key="5">
    <source>
        <dbReference type="Google" id="ProtNLM"/>
    </source>
</evidence>
<dbReference type="EMBL" id="GL833132">
    <property type="protein sequence ID" value="EGB06904.1"/>
    <property type="molecule type" value="Genomic_DNA"/>
</dbReference>
<dbReference type="Gene3D" id="3.90.640.10">
    <property type="entry name" value="Actin, Chain A, domain 4"/>
    <property type="match status" value="1"/>
</dbReference>
<keyword evidence="2" id="KW-0067">ATP-binding</keyword>
<dbReference type="RefSeq" id="XP_009038148.1">
    <property type="nucleotide sequence ID" value="XM_009039900.1"/>
</dbReference>
<dbReference type="InterPro" id="IPR018181">
    <property type="entry name" value="Heat_shock_70_CS"/>
</dbReference>
<dbReference type="OMA" id="HTIFNAK"/>
<dbReference type="Pfam" id="PF00012">
    <property type="entry name" value="HSP70"/>
    <property type="match status" value="1"/>
</dbReference>
<dbReference type="KEGG" id="aaf:AURANDRAFT_11914"/>
<dbReference type="PROSITE" id="PS00329">
    <property type="entry name" value="HSP70_2"/>
    <property type="match status" value="1"/>
</dbReference>
<dbReference type="GO" id="GO:0005524">
    <property type="term" value="F:ATP binding"/>
    <property type="evidence" value="ECO:0007669"/>
    <property type="project" value="UniProtKB-KW"/>
</dbReference>
<dbReference type="PROSITE" id="PS00297">
    <property type="entry name" value="HSP70_1"/>
    <property type="match status" value="1"/>
</dbReference>
<dbReference type="GeneID" id="20218117"/>
<dbReference type="eggNOG" id="KOG0101">
    <property type="taxonomic scope" value="Eukaryota"/>
</dbReference>
<dbReference type="GO" id="GO:0140662">
    <property type="term" value="F:ATP-dependent protein folding chaperone"/>
    <property type="evidence" value="ECO:0007669"/>
    <property type="project" value="InterPro"/>
</dbReference>
<evidence type="ECO:0000313" key="3">
    <source>
        <dbReference type="EMBL" id="EGB06904.1"/>
    </source>
</evidence>
<accession>F0YCK5</accession>
<organism evidence="4">
    <name type="scientific">Aureococcus anophagefferens</name>
    <name type="common">Harmful bloom alga</name>
    <dbReference type="NCBI Taxonomy" id="44056"/>
    <lineage>
        <taxon>Eukaryota</taxon>
        <taxon>Sar</taxon>
        <taxon>Stramenopiles</taxon>
        <taxon>Ochrophyta</taxon>
        <taxon>Pelagophyceae</taxon>
        <taxon>Pelagomonadales</taxon>
        <taxon>Pelagomonadaceae</taxon>
        <taxon>Aureococcus</taxon>
    </lineage>
</organism>
<keyword evidence="4" id="KW-1185">Reference proteome</keyword>
<dbReference type="PROSITE" id="PS01036">
    <property type="entry name" value="HSP70_3"/>
    <property type="match status" value="1"/>
</dbReference>
<name>F0YCK5_AURAN</name>
<gene>
    <name evidence="3" type="ORF">AURANDRAFT_11914</name>
</gene>
<dbReference type="SUPFAM" id="SSF53067">
    <property type="entry name" value="Actin-like ATPase domain"/>
    <property type="match status" value="2"/>
</dbReference>
<dbReference type="InterPro" id="IPR013126">
    <property type="entry name" value="Hsp_70_fam"/>
</dbReference>
<feature type="non-terminal residue" evidence="3">
    <location>
        <position position="1"/>
    </location>
</feature>
<evidence type="ECO:0000313" key="4">
    <source>
        <dbReference type="Proteomes" id="UP000002729"/>
    </source>
</evidence>
<dbReference type="OrthoDB" id="2401965at2759"/>
<dbReference type="PANTHER" id="PTHR19375">
    <property type="entry name" value="HEAT SHOCK PROTEIN 70KDA"/>
    <property type="match status" value="1"/>
</dbReference>
<dbReference type="AlphaFoldDB" id="F0YCK5"/>
<dbReference type="PRINTS" id="PR00301">
    <property type="entry name" value="HEATSHOCK70"/>
</dbReference>
<dbReference type="InParanoid" id="F0YCK5"/>